<evidence type="ECO:0000256" key="8">
    <source>
        <dbReference type="SAM" id="Phobius"/>
    </source>
</evidence>
<evidence type="ECO:0000256" key="3">
    <source>
        <dbReference type="ARBA" id="ARBA00022475"/>
    </source>
</evidence>
<dbReference type="EMBL" id="JBHSRD010000008">
    <property type="protein sequence ID" value="MFC6009247.1"/>
    <property type="molecule type" value="Genomic_DNA"/>
</dbReference>
<evidence type="ECO:0000256" key="2">
    <source>
        <dbReference type="ARBA" id="ARBA00007776"/>
    </source>
</evidence>
<evidence type="ECO:0000256" key="5">
    <source>
        <dbReference type="ARBA" id="ARBA00022960"/>
    </source>
</evidence>
<keyword evidence="6 8" id="KW-1133">Transmembrane helix</keyword>
<name>A0ABW1JK58_9ACTN</name>
<evidence type="ECO:0000313" key="10">
    <source>
        <dbReference type="Proteomes" id="UP001596189"/>
    </source>
</evidence>
<feature type="transmembrane region" description="Helical" evidence="8">
    <location>
        <begin position="70"/>
        <end position="87"/>
    </location>
</feature>
<evidence type="ECO:0000256" key="7">
    <source>
        <dbReference type="ARBA" id="ARBA00023136"/>
    </source>
</evidence>
<keyword evidence="7 8" id="KW-0472">Membrane</keyword>
<keyword evidence="4 8" id="KW-0812">Transmembrane</keyword>
<dbReference type="Gene3D" id="1.10.1760.20">
    <property type="match status" value="1"/>
</dbReference>
<evidence type="ECO:0000256" key="6">
    <source>
        <dbReference type="ARBA" id="ARBA00022989"/>
    </source>
</evidence>
<keyword evidence="3" id="KW-1003">Cell membrane</keyword>
<evidence type="ECO:0000256" key="4">
    <source>
        <dbReference type="ARBA" id="ARBA00022692"/>
    </source>
</evidence>
<dbReference type="InterPro" id="IPR007227">
    <property type="entry name" value="Cell_shape_determining_MreD"/>
</dbReference>
<dbReference type="Proteomes" id="UP001596189">
    <property type="component" value="Unassembled WGS sequence"/>
</dbReference>
<protein>
    <submittedName>
        <fullName evidence="9">Rod shape-determining protein MreD</fullName>
    </submittedName>
</protein>
<keyword evidence="5" id="KW-0133">Cell shape</keyword>
<feature type="transmembrane region" description="Helical" evidence="8">
    <location>
        <begin position="99"/>
        <end position="120"/>
    </location>
</feature>
<feature type="transmembrane region" description="Helical" evidence="8">
    <location>
        <begin position="6"/>
        <end position="29"/>
    </location>
</feature>
<comment type="subcellular location">
    <subcellularLocation>
        <location evidence="1">Cell membrane</location>
        <topology evidence="1">Multi-pass membrane protein</topology>
    </subcellularLocation>
</comment>
<dbReference type="NCBIfam" id="TIGR03426">
    <property type="entry name" value="shape_MreD"/>
    <property type="match status" value="1"/>
</dbReference>
<dbReference type="RefSeq" id="WP_345717767.1">
    <property type="nucleotide sequence ID" value="NZ_BAABFP010000007.1"/>
</dbReference>
<evidence type="ECO:0000313" key="9">
    <source>
        <dbReference type="EMBL" id="MFC6009247.1"/>
    </source>
</evidence>
<gene>
    <name evidence="9" type="primary">mreD</name>
    <name evidence="9" type="ORF">ACFQDO_19120</name>
</gene>
<reference evidence="10" key="1">
    <citation type="journal article" date="2019" name="Int. J. Syst. Evol. Microbiol.">
        <title>The Global Catalogue of Microorganisms (GCM) 10K type strain sequencing project: providing services to taxonomists for standard genome sequencing and annotation.</title>
        <authorList>
            <consortium name="The Broad Institute Genomics Platform"/>
            <consortium name="The Broad Institute Genome Sequencing Center for Infectious Disease"/>
            <person name="Wu L."/>
            <person name="Ma J."/>
        </authorList>
    </citation>
    <scope>NUCLEOTIDE SEQUENCE [LARGE SCALE GENOMIC DNA]</scope>
    <source>
        <strain evidence="10">KACC 14249</strain>
    </source>
</reference>
<accession>A0ABW1JK58</accession>
<comment type="caution">
    <text evidence="9">The sequence shown here is derived from an EMBL/GenBank/DDBJ whole genome shotgun (WGS) entry which is preliminary data.</text>
</comment>
<sequence length="171" mass="16851">MSAPRIVLAAGLVVLAQLLNVCVLARWSWPGATPDLTLLVVVALALLGGPASGVVAGLSAGLLVDLTPPGAGPLGLTAVAYALAGAVAGRWHRPGERSLLLPVTAAAAAALVASAVQALIPLLSGRESIGSTLTGLGASVLYAVLGALVVVPVVVLLDRLVEGDPAEAVRL</sequence>
<keyword evidence="10" id="KW-1185">Reference proteome</keyword>
<comment type="similarity">
    <text evidence="2">Belongs to the MreD family.</text>
</comment>
<evidence type="ECO:0000256" key="1">
    <source>
        <dbReference type="ARBA" id="ARBA00004651"/>
    </source>
</evidence>
<organism evidence="9 10">
    <name type="scientific">Angustibacter luteus</name>
    <dbReference type="NCBI Taxonomy" id="658456"/>
    <lineage>
        <taxon>Bacteria</taxon>
        <taxon>Bacillati</taxon>
        <taxon>Actinomycetota</taxon>
        <taxon>Actinomycetes</taxon>
        <taxon>Kineosporiales</taxon>
        <taxon>Kineosporiaceae</taxon>
    </lineage>
</organism>
<feature type="transmembrane region" description="Helical" evidence="8">
    <location>
        <begin position="140"/>
        <end position="161"/>
    </location>
</feature>
<feature type="transmembrane region" description="Helical" evidence="8">
    <location>
        <begin position="36"/>
        <end position="64"/>
    </location>
</feature>
<proteinExistence type="inferred from homology"/>